<feature type="transmembrane region" description="Helical" evidence="6">
    <location>
        <begin position="283"/>
        <end position="301"/>
    </location>
</feature>
<feature type="transmembrane region" description="Helical" evidence="6">
    <location>
        <begin position="85"/>
        <end position="104"/>
    </location>
</feature>
<feature type="transmembrane region" description="Helical" evidence="6">
    <location>
        <begin position="12"/>
        <end position="35"/>
    </location>
</feature>
<evidence type="ECO:0000256" key="1">
    <source>
        <dbReference type="ARBA" id="ARBA00004141"/>
    </source>
</evidence>
<evidence type="ECO:0000256" key="4">
    <source>
        <dbReference type="ARBA" id="ARBA00022989"/>
    </source>
</evidence>
<evidence type="ECO:0000256" key="3">
    <source>
        <dbReference type="ARBA" id="ARBA00022692"/>
    </source>
</evidence>
<dbReference type="Gene3D" id="1.20.120.1780">
    <property type="entry name" value="UbiA prenyltransferase"/>
    <property type="match status" value="1"/>
</dbReference>
<keyword evidence="7" id="KW-0808">Transferase</keyword>
<dbReference type="InterPro" id="IPR044878">
    <property type="entry name" value="UbiA_sf"/>
</dbReference>
<name>A0A1M4XAW1_9BACT</name>
<keyword evidence="4 6" id="KW-1133">Transmembrane helix</keyword>
<keyword evidence="3 6" id="KW-0812">Transmembrane</keyword>
<comment type="subcellular location">
    <subcellularLocation>
        <location evidence="1">Membrane</location>
        <topology evidence="1">Multi-pass membrane protein</topology>
    </subcellularLocation>
</comment>
<dbReference type="GO" id="GO:0016020">
    <property type="term" value="C:membrane"/>
    <property type="evidence" value="ECO:0007669"/>
    <property type="project" value="UniProtKB-SubCell"/>
</dbReference>
<keyword evidence="8" id="KW-1185">Reference proteome</keyword>
<reference evidence="7 8" key="1">
    <citation type="submission" date="2016-11" db="EMBL/GenBank/DDBJ databases">
        <authorList>
            <person name="Jaros S."/>
            <person name="Januszkiewicz K."/>
            <person name="Wedrychowicz H."/>
        </authorList>
    </citation>
    <scope>NUCLEOTIDE SEQUENCE [LARGE SCALE GENOMIC DNA]</scope>
    <source>
        <strain evidence="7 8">DSM 18119</strain>
    </source>
</reference>
<accession>A0A1M4XAW1</accession>
<dbReference type="AlphaFoldDB" id="A0A1M4XAW1"/>
<dbReference type="PANTHER" id="PTHR42723:SF1">
    <property type="entry name" value="CHLOROPHYLL SYNTHASE, CHLOROPLASTIC"/>
    <property type="match status" value="1"/>
</dbReference>
<keyword evidence="5 6" id="KW-0472">Membrane</keyword>
<dbReference type="GO" id="GO:0016765">
    <property type="term" value="F:transferase activity, transferring alkyl or aryl (other than methyl) groups"/>
    <property type="evidence" value="ECO:0007669"/>
    <property type="project" value="InterPro"/>
</dbReference>
<feature type="transmembrane region" description="Helical" evidence="6">
    <location>
        <begin position="110"/>
        <end position="127"/>
    </location>
</feature>
<feature type="transmembrane region" description="Helical" evidence="6">
    <location>
        <begin position="41"/>
        <end position="64"/>
    </location>
</feature>
<evidence type="ECO:0000256" key="2">
    <source>
        <dbReference type="ARBA" id="ARBA00022475"/>
    </source>
</evidence>
<keyword evidence="2" id="KW-1003">Cell membrane</keyword>
<protein>
    <submittedName>
        <fullName evidence="7">4-hydroxybenzoate polyprenyltransferase</fullName>
    </submittedName>
</protein>
<feature type="transmembrane region" description="Helical" evidence="6">
    <location>
        <begin position="246"/>
        <end position="263"/>
    </location>
</feature>
<dbReference type="InterPro" id="IPR000537">
    <property type="entry name" value="UbiA_prenyltransferase"/>
</dbReference>
<organism evidence="7 8">
    <name type="scientific">Flavisolibacter ginsengisoli DSM 18119</name>
    <dbReference type="NCBI Taxonomy" id="1121884"/>
    <lineage>
        <taxon>Bacteria</taxon>
        <taxon>Pseudomonadati</taxon>
        <taxon>Bacteroidota</taxon>
        <taxon>Chitinophagia</taxon>
        <taxon>Chitinophagales</taxon>
        <taxon>Chitinophagaceae</taxon>
        <taxon>Flavisolibacter</taxon>
    </lineage>
</organism>
<feature type="transmembrane region" description="Helical" evidence="6">
    <location>
        <begin position="134"/>
        <end position="156"/>
    </location>
</feature>
<dbReference type="CDD" id="cd13961">
    <property type="entry name" value="PT_UbiA_DGGGPS"/>
    <property type="match status" value="1"/>
</dbReference>
<dbReference type="Pfam" id="PF01040">
    <property type="entry name" value="UbiA"/>
    <property type="match status" value="1"/>
</dbReference>
<gene>
    <name evidence="7" type="ORF">SAMN02745131_01400</name>
</gene>
<dbReference type="InterPro" id="IPR050475">
    <property type="entry name" value="Prenyltransferase_related"/>
</dbReference>
<dbReference type="PANTHER" id="PTHR42723">
    <property type="entry name" value="CHLOROPHYLL SYNTHASE"/>
    <property type="match status" value="1"/>
</dbReference>
<dbReference type="Proteomes" id="UP000184048">
    <property type="component" value="Unassembled WGS sequence"/>
</dbReference>
<evidence type="ECO:0000313" key="7">
    <source>
        <dbReference type="EMBL" id="SHE90322.1"/>
    </source>
</evidence>
<feature type="transmembrane region" description="Helical" evidence="6">
    <location>
        <begin position="168"/>
        <end position="189"/>
    </location>
</feature>
<evidence type="ECO:0000256" key="5">
    <source>
        <dbReference type="ARBA" id="ARBA00023136"/>
    </source>
</evidence>
<dbReference type="EMBL" id="FQUU01000004">
    <property type="protein sequence ID" value="SHE90322.1"/>
    <property type="molecule type" value="Genomic_DNA"/>
</dbReference>
<evidence type="ECO:0000256" key="6">
    <source>
        <dbReference type="SAM" id="Phobius"/>
    </source>
</evidence>
<evidence type="ECO:0000313" key="8">
    <source>
        <dbReference type="Proteomes" id="UP000184048"/>
    </source>
</evidence>
<dbReference type="STRING" id="1121884.SAMN02745131_01400"/>
<dbReference type="Gene3D" id="1.10.357.140">
    <property type="entry name" value="UbiA prenyltransferase"/>
    <property type="match status" value="1"/>
</dbReference>
<feature type="transmembrane region" description="Helical" evidence="6">
    <location>
        <begin position="221"/>
        <end position="240"/>
    </location>
</feature>
<proteinExistence type="predicted"/>
<sequence>MIAAFLKLIRWPNLVFIILTQLLFYYCVYIPLFGLNEYVKLVWLIIASIFIAAAGYIINDYFDLNIDQVNKPERNVFVRSVNRRWAIIWHFIFSLIGIGATLAAVGLHKWYLVLANIIVVLLLWFYSTSFKRQVLIGNLVISLLTAWTVLIVFFAFTNPQHAFVADPASVKFFRIAFLYGGFAFVISLVREAIKDMEDIDGDARYGCKTLPIVFGLKTTKIYTLVWMVVLTAALLILQLYILQFGWWIAVLYSILLVVLPLFFTTSKLIKASSLPDFSYLSRLTKLIMFTGILSMIFFRIYF</sequence>